<dbReference type="OrthoDB" id="679547at2"/>
<evidence type="ECO:0000256" key="2">
    <source>
        <dbReference type="PROSITE-ProRule" id="PRU01360"/>
    </source>
</evidence>
<comment type="caution">
    <text evidence="4">The sequence shown here is derived from an EMBL/GenBank/DDBJ whole genome shotgun (WGS) entry which is preliminary data.</text>
</comment>
<comment type="similarity">
    <text evidence="2">Belongs to the TonB-dependent receptor family.</text>
</comment>
<keyword evidence="2" id="KW-0472">Membrane</keyword>
<dbReference type="GO" id="GO:0009279">
    <property type="term" value="C:cell outer membrane"/>
    <property type="evidence" value="ECO:0007669"/>
    <property type="project" value="UniProtKB-SubCell"/>
</dbReference>
<dbReference type="PROSITE" id="PS52016">
    <property type="entry name" value="TONB_DEPENDENT_REC_3"/>
    <property type="match status" value="1"/>
</dbReference>
<keyword evidence="1" id="KW-0732">Signal</keyword>
<evidence type="ECO:0000256" key="1">
    <source>
        <dbReference type="ARBA" id="ARBA00022729"/>
    </source>
</evidence>
<evidence type="ECO:0000313" key="5">
    <source>
        <dbReference type="Proteomes" id="UP000253383"/>
    </source>
</evidence>
<dbReference type="Proteomes" id="UP000253383">
    <property type="component" value="Unassembled WGS sequence"/>
</dbReference>
<name>A0A368JV87_9BACT</name>
<dbReference type="PANTHER" id="PTHR30069:SF29">
    <property type="entry name" value="HEMOGLOBIN AND HEMOGLOBIN-HAPTOGLOBIN-BINDING PROTEIN 1-RELATED"/>
    <property type="match status" value="1"/>
</dbReference>
<keyword evidence="5" id="KW-1185">Reference proteome</keyword>
<dbReference type="InterPro" id="IPR012910">
    <property type="entry name" value="Plug_dom"/>
</dbReference>
<sequence>MNLLSTSFRRLGWFVAASVLLAFSLADDTFPVYLVERLQAFNTAYPKEKVYVQTDKPYYTVGETIWLKGYLFDGPSHLADSVSKVLYVDLLQIESQKVVVHRILKAENGYATGDIALGDSLASGAYVLRAYTGWMRNFPEEYFFSKPLTLLRTDVGPVQAMTTAPGSLQPDVQFFPEGGQLVNGIEGRVAFKTVSPAGKGLETSGFVLSSAGDTVTGFSTKHLGMGYFSIKPETGQTYTAFVKLGDGSTHQYPLPAAQPEGYMMVVDNITNRENVRIYVRNNKPASVQGRFTVIAQSRGKAVQAAQGEVTKKAVVVQIPRQLFPEGISQLTLFDEANQPVCERLVFIEKNNRLTIHLKPSKPTFSPREKVELNISVTDESEKPVRANLALAATDAGQVLEKEPYAADLVSHLLLNSDLKGSVEQPGYYFDPANKERLPDLDVLMMTQGWRRFVWKEVLQETYPAPQHPIEQGLVLSGRVVRPNQKTPGKVTLTVLVMQPDSSRDILSGEADENGRFGVYGLSFQDSTRVMIQAVMGKNNRNLEIQLDNLINPAVKLTKIPYNPLVFQRDELADYLKHVKEYQEIEAQIRRNREILLKEVTIRKRREVPTDSRKIYGQASNTIKVDQTMTGGAMTVLDMLRGRVAGVNVSGSAMNPTVQIRGSANFSGVVEPLFLIDGMPVSKESILTVSVYDVESIDVLKGASATIFGSRASGGAIAVYTKRGSPDYDYTKDKSPGTLVAVVPGYRAIRAFYAPRYDETKPEHVRPDFRSTLHWAPMIQTGDDGKAQLTFFASDARTPVRVVAEGASTDGRPGVGKAVFEVK</sequence>
<dbReference type="InterPro" id="IPR037066">
    <property type="entry name" value="Plug_dom_sf"/>
</dbReference>
<dbReference type="InterPro" id="IPR039426">
    <property type="entry name" value="TonB-dep_rcpt-like"/>
</dbReference>
<protein>
    <submittedName>
        <fullName evidence="4">TonB-dependent receptor</fullName>
    </submittedName>
</protein>
<keyword evidence="2" id="KW-0998">Cell outer membrane</keyword>
<keyword evidence="2" id="KW-0813">Transport</keyword>
<dbReference type="EMBL" id="QOWE01000001">
    <property type="protein sequence ID" value="RCR71568.1"/>
    <property type="molecule type" value="Genomic_DNA"/>
</dbReference>
<organism evidence="4 5">
    <name type="scientific">Larkinella punicea</name>
    <dbReference type="NCBI Taxonomy" id="2315727"/>
    <lineage>
        <taxon>Bacteria</taxon>
        <taxon>Pseudomonadati</taxon>
        <taxon>Bacteroidota</taxon>
        <taxon>Cytophagia</taxon>
        <taxon>Cytophagales</taxon>
        <taxon>Spirosomataceae</taxon>
        <taxon>Larkinella</taxon>
    </lineage>
</organism>
<accession>A0A368JV87</accession>
<dbReference type="SUPFAM" id="SSF56935">
    <property type="entry name" value="Porins"/>
    <property type="match status" value="1"/>
</dbReference>
<gene>
    <name evidence="4" type="ORF">DUE52_01185</name>
</gene>
<dbReference type="GO" id="GO:0015344">
    <property type="term" value="F:siderophore uptake transmembrane transporter activity"/>
    <property type="evidence" value="ECO:0007669"/>
    <property type="project" value="TreeGrafter"/>
</dbReference>
<dbReference type="AlphaFoldDB" id="A0A368JV87"/>
<evidence type="ECO:0000259" key="3">
    <source>
        <dbReference type="Pfam" id="PF07715"/>
    </source>
</evidence>
<dbReference type="PANTHER" id="PTHR30069">
    <property type="entry name" value="TONB-DEPENDENT OUTER MEMBRANE RECEPTOR"/>
    <property type="match status" value="1"/>
</dbReference>
<keyword evidence="4" id="KW-0675">Receptor</keyword>
<feature type="domain" description="TonB-dependent receptor plug" evidence="3">
    <location>
        <begin position="617"/>
        <end position="715"/>
    </location>
</feature>
<keyword evidence="2" id="KW-1134">Transmembrane beta strand</keyword>
<dbReference type="RefSeq" id="WP_114404101.1">
    <property type="nucleotide sequence ID" value="NZ_QOWE01000001.1"/>
</dbReference>
<dbReference type="GO" id="GO:0044718">
    <property type="term" value="P:siderophore transmembrane transport"/>
    <property type="evidence" value="ECO:0007669"/>
    <property type="project" value="TreeGrafter"/>
</dbReference>
<evidence type="ECO:0000313" key="4">
    <source>
        <dbReference type="EMBL" id="RCR71568.1"/>
    </source>
</evidence>
<keyword evidence="2" id="KW-0812">Transmembrane</keyword>
<dbReference type="Gene3D" id="2.60.40.1930">
    <property type="match status" value="1"/>
</dbReference>
<dbReference type="Gene3D" id="2.170.130.10">
    <property type="entry name" value="TonB-dependent receptor, plug domain"/>
    <property type="match status" value="1"/>
</dbReference>
<comment type="subcellular location">
    <subcellularLocation>
        <location evidence="2">Cell outer membrane</location>
        <topology evidence="2">Multi-pass membrane protein</topology>
    </subcellularLocation>
</comment>
<dbReference type="Pfam" id="PF07715">
    <property type="entry name" value="Plug"/>
    <property type="match status" value="1"/>
</dbReference>
<reference evidence="4 5" key="1">
    <citation type="submission" date="2018-07" db="EMBL/GenBank/DDBJ databases">
        <title>Genome analysis of Larkinella rosea.</title>
        <authorList>
            <person name="Zhou Z."/>
            <person name="Wang G."/>
        </authorList>
    </citation>
    <scope>NUCLEOTIDE SEQUENCE [LARGE SCALE GENOMIC DNA]</scope>
    <source>
        <strain evidence="5">zzj9</strain>
    </source>
</reference>
<proteinExistence type="inferred from homology"/>